<reference evidence="1 2" key="1">
    <citation type="submission" date="2016-09" db="EMBL/GenBank/DDBJ databases">
        <title>Draft Genome Sequence of four Alteromonas macleodii strains isolated from copper coupons and grown long-term at elevated copper levels.</title>
        <authorList>
            <person name="Cusick K."/>
            <person name="Dale J."/>
            <person name="Little B."/>
            <person name="Biffinger J."/>
        </authorList>
    </citation>
    <scope>NUCLEOTIDE SEQUENCE [LARGE SCALE GENOMIC DNA]</scope>
    <source>
        <strain evidence="1 2">KCP01</strain>
    </source>
</reference>
<sequence>MTVQKGTGHHSRWPQILPMQSRENRDGAYIITIEKRVAWVCESTMVSSDLMATQSRRYLN</sequence>
<gene>
    <name evidence="1" type="ORF">BFV95_4254</name>
</gene>
<proteinExistence type="predicted"/>
<name>A0AB36FPW3_ALTMA</name>
<dbReference type="EMBL" id="MIPY01000038">
    <property type="protein sequence ID" value="OES25866.1"/>
    <property type="molecule type" value="Genomic_DNA"/>
</dbReference>
<comment type="caution">
    <text evidence="1">The sequence shown here is derived from an EMBL/GenBank/DDBJ whole genome shotgun (WGS) entry which is preliminary data.</text>
</comment>
<protein>
    <submittedName>
        <fullName evidence="1">Uncharacterized protein</fullName>
    </submittedName>
</protein>
<keyword evidence="2" id="KW-1185">Reference proteome</keyword>
<organism evidence="1 2">
    <name type="scientific">Alteromonas macleodii</name>
    <name type="common">Pseudoalteromonas macleodii</name>
    <dbReference type="NCBI Taxonomy" id="28108"/>
    <lineage>
        <taxon>Bacteria</taxon>
        <taxon>Pseudomonadati</taxon>
        <taxon>Pseudomonadota</taxon>
        <taxon>Gammaproteobacteria</taxon>
        <taxon>Alteromonadales</taxon>
        <taxon>Alteromonadaceae</taxon>
        <taxon>Alteromonas/Salinimonas group</taxon>
        <taxon>Alteromonas</taxon>
    </lineage>
</organism>
<dbReference type="AlphaFoldDB" id="A0AB36FPW3"/>
<dbReference type="Proteomes" id="UP000095392">
    <property type="component" value="Unassembled WGS sequence"/>
</dbReference>
<evidence type="ECO:0000313" key="2">
    <source>
        <dbReference type="Proteomes" id="UP000095392"/>
    </source>
</evidence>
<evidence type="ECO:0000313" key="1">
    <source>
        <dbReference type="EMBL" id="OES25866.1"/>
    </source>
</evidence>
<accession>A0AB36FPW3</accession>